<dbReference type="Proteomes" id="UP001170959">
    <property type="component" value="Unassembled WGS sequence"/>
</dbReference>
<organism evidence="2 3">
    <name type="scientific">Empedobacter brevis</name>
    <dbReference type="NCBI Taxonomy" id="247"/>
    <lineage>
        <taxon>Bacteria</taxon>
        <taxon>Pseudomonadati</taxon>
        <taxon>Bacteroidota</taxon>
        <taxon>Flavobacteriia</taxon>
        <taxon>Flavobacteriales</taxon>
        <taxon>Weeksellaceae</taxon>
        <taxon>Empedobacter</taxon>
    </lineage>
</organism>
<sequence>MKPIIKLLIITFLVFTGSLSFGQFNTLTPIVIKEKNTIQTKDSIIEKVVKKENRERVKKTTKRDLKNEIDSLKIMIKSLNKNEIHSNFSEIKDSIFSLNLNQLQKEKKQNHFALYNFIEEPEEEINSKIVMPLRDKITVTSPYGTRTHPVFGTKKMHNGVDLKANYENVYSVLDGIITAAGWDSKGGGNYIKIKHFDRFETSYLHLSEMYYTIGERVKAGFVIAKSGNTGNTTGPHLHFAVKEYGENINPIHFLNDLIKVNNLITMYHE</sequence>
<dbReference type="CDD" id="cd12797">
    <property type="entry name" value="M23_peptidase"/>
    <property type="match status" value="1"/>
</dbReference>
<dbReference type="Gene3D" id="2.70.70.10">
    <property type="entry name" value="Glucose Permease (Domain IIA)"/>
    <property type="match status" value="1"/>
</dbReference>
<accession>A0AAJ1V8Q1</accession>
<proteinExistence type="predicted"/>
<dbReference type="InterPro" id="IPR011055">
    <property type="entry name" value="Dup_hybrid_motif"/>
</dbReference>
<dbReference type="AlphaFoldDB" id="A0AAJ1V8Q1"/>
<protein>
    <submittedName>
        <fullName evidence="2">M23 family metallopeptidase</fullName>
    </submittedName>
</protein>
<name>A0AAJ1V8Q1_9FLAO</name>
<gene>
    <name evidence="2" type="ORF">HX001_06475</name>
</gene>
<dbReference type="InterPro" id="IPR016047">
    <property type="entry name" value="M23ase_b-sheet_dom"/>
</dbReference>
<feature type="domain" description="M23ase beta-sheet core" evidence="1">
    <location>
        <begin position="155"/>
        <end position="250"/>
    </location>
</feature>
<dbReference type="EMBL" id="JACAGJ010000003">
    <property type="protein sequence ID" value="MDM1072140.1"/>
    <property type="molecule type" value="Genomic_DNA"/>
</dbReference>
<dbReference type="SUPFAM" id="SSF51261">
    <property type="entry name" value="Duplicated hybrid motif"/>
    <property type="match status" value="1"/>
</dbReference>
<evidence type="ECO:0000259" key="1">
    <source>
        <dbReference type="Pfam" id="PF01551"/>
    </source>
</evidence>
<reference evidence="2" key="2">
    <citation type="journal article" date="2022" name="Sci. Total Environ.">
        <title>Prevalence, transmission, and molecular epidemiology of tet(X)-positive bacteria among humans, animals, and environmental niches in China: An epidemiological, and genomic-based study.</title>
        <authorList>
            <person name="Dong N."/>
            <person name="Zeng Y."/>
            <person name="Cai C."/>
            <person name="Sun C."/>
            <person name="Lu J."/>
            <person name="Liu C."/>
            <person name="Zhou H."/>
            <person name="Sun Q."/>
            <person name="Shu L."/>
            <person name="Wang H."/>
            <person name="Wang Y."/>
            <person name="Wang S."/>
            <person name="Wu C."/>
            <person name="Chan E.W."/>
            <person name="Chen G."/>
            <person name="Shen Z."/>
            <person name="Chen S."/>
            <person name="Zhang R."/>
        </authorList>
    </citation>
    <scope>NUCLEOTIDE SEQUENCE</scope>
    <source>
        <strain evidence="2">R655-4</strain>
    </source>
</reference>
<evidence type="ECO:0000313" key="3">
    <source>
        <dbReference type="Proteomes" id="UP001170959"/>
    </source>
</evidence>
<dbReference type="InterPro" id="IPR050570">
    <property type="entry name" value="Cell_wall_metabolism_enzyme"/>
</dbReference>
<dbReference type="RefSeq" id="WP_286492360.1">
    <property type="nucleotide sequence ID" value="NZ_JACAGJ010000003.1"/>
</dbReference>
<dbReference type="PANTHER" id="PTHR21666:SF270">
    <property type="entry name" value="MUREIN HYDROLASE ACTIVATOR ENVC"/>
    <property type="match status" value="1"/>
</dbReference>
<reference evidence="2" key="1">
    <citation type="submission" date="2020-06" db="EMBL/GenBank/DDBJ databases">
        <authorList>
            <person name="Dong N."/>
        </authorList>
    </citation>
    <scope>NUCLEOTIDE SEQUENCE</scope>
    <source>
        <strain evidence="2">R655-4</strain>
    </source>
</reference>
<dbReference type="Pfam" id="PF01551">
    <property type="entry name" value="Peptidase_M23"/>
    <property type="match status" value="1"/>
</dbReference>
<dbReference type="GO" id="GO:0004222">
    <property type="term" value="F:metalloendopeptidase activity"/>
    <property type="evidence" value="ECO:0007669"/>
    <property type="project" value="TreeGrafter"/>
</dbReference>
<comment type="caution">
    <text evidence="2">The sequence shown here is derived from an EMBL/GenBank/DDBJ whole genome shotgun (WGS) entry which is preliminary data.</text>
</comment>
<dbReference type="PANTHER" id="PTHR21666">
    <property type="entry name" value="PEPTIDASE-RELATED"/>
    <property type="match status" value="1"/>
</dbReference>
<evidence type="ECO:0000313" key="2">
    <source>
        <dbReference type="EMBL" id="MDM1072140.1"/>
    </source>
</evidence>